<dbReference type="PATRIC" id="fig|1280948.3.peg.1078"/>
<evidence type="ECO:0000313" key="3">
    <source>
        <dbReference type="Proteomes" id="UP000024547"/>
    </source>
</evidence>
<feature type="chain" id="PRO_5001571716" description="DUF3108 domain-containing protein" evidence="1">
    <location>
        <begin position="22"/>
        <end position="222"/>
    </location>
</feature>
<protein>
    <recommendedName>
        <fullName evidence="4">DUF3108 domain-containing protein</fullName>
    </recommendedName>
</protein>
<evidence type="ECO:0008006" key="4">
    <source>
        <dbReference type="Google" id="ProtNLM"/>
    </source>
</evidence>
<dbReference type="Pfam" id="PF19630">
    <property type="entry name" value="DUF6134"/>
    <property type="match status" value="1"/>
</dbReference>
<name>A0A059E7R7_9PROT</name>
<organism evidence="2 3">
    <name type="scientific">Hyphomonas atlantica</name>
    <dbReference type="NCBI Taxonomy" id="1280948"/>
    <lineage>
        <taxon>Bacteria</taxon>
        <taxon>Pseudomonadati</taxon>
        <taxon>Pseudomonadota</taxon>
        <taxon>Alphaproteobacteria</taxon>
        <taxon>Hyphomonadales</taxon>
        <taxon>Hyphomonadaceae</taxon>
        <taxon>Hyphomonas</taxon>
    </lineage>
</organism>
<feature type="signal peptide" evidence="1">
    <location>
        <begin position="1"/>
        <end position="21"/>
    </location>
</feature>
<dbReference type="eggNOG" id="COG4731">
    <property type="taxonomic scope" value="Bacteria"/>
</dbReference>
<evidence type="ECO:0000256" key="1">
    <source>
        <dbReference type="SAM" id="SignalP"/>
    </source>
</evidence>
<dbReference type="EMBL" id="AWFH01000005">
    <property type="protein sequence ID" value="KCZ63640.1"/>
    <property type="molecule type" value="Genomic_DNA"/>
</dbReference>
<dbReference type="AlphaFoldDB" id="A0A059E7R7"/>
<reference evidence="2 3" key="1">
    <citation type="journal article" date="2014" name="Antonie Van Leeuwenhoek">
        <title>Hyphomonas beringensis sp. nov. and Hyphomonas chukchiensis sp. nov., isolated from surface seawater of the Bering Sea and Chukchi Sea.</title>
        <authorList>
            <person name="Li C."/>
            <person name="Lai Q."/>
            <person name="Li G."/>
            <person name="Dong C."/>
            <person name="Wang J."/>
            <person name="Liao Y."/>
            <person name="Shao Z."/>
        </authorList>
    </citation>
    <scope>NUCLEOTIDE SEQUENCE [LARGE SCALE GENOMIC DNA]</scope>
    <source>
        <strain evidence="2 3">22II1-22F38</strain>
    </source>
</reference>
<proteinExistence type="predicted"/>
<comment type="caution">
    <text evidence="2">The sequence shown here is derived from an EMBL/GenBank/DDBJ whole genome shotgun (WGS) entry which is preliminary data.</text>
</comment>
<dbReference type="RefSeq" id="WP_035549529.1">
    <property type="nucleotide sequence ID" value="NZ_AWFH01000005.1"/>
</dbReference>
<evidence type="ECO:0000313" key="2">
    <source>
        <dbReference type="EMBL" id="KCZ63640.1"/>
    </source>
</evidence>
<dbReference type="OrthoDB" id="6086999at2"/>
<dbReference type="Proteomes" id="UP000024547">
    <property type="component" value="Unassembled WGS sequence"/>
</dbReference>
<sequence>MKRTLAVLFASTAMIASPAAAKNSGGAWTPEPGDVIEFDVLRKGKPFGSHSVTFGEDSNGRLTARTDVLLKAGLGPITVFKYELDATEVWQDGQLVSLNGEVNDDGKEGQVTATRAGNELDVDGTQFDGRVTASIIPSSHWNFAATKATELLSTEDGEILDVSVSEQGKEVIVAAGEEVEAARYLLDSDIDVTLWYDEAGRWLKLAFEARGQDIEYVLTKPY</sequence>
<keyword evidence="3" id="KW-1185">Reference proteome</keyword>
<dbReference type="InterPro" id="IPR045767">
    <property type="entry name" value="DUF6134"/>
</dbReference>
<dbReference type="STRING" id="1280948.HY36_14200"/>
<gene>
    <name evidence="2" type="ORF">HY36_14200</name>
</gene>
<keyword evidence="1" id="KW-0732">Signal</keyword>
<accession>A0A059E7R7</accession>